<dbReference type="RefSeq" id="WP_007169730.1">
    <property type="nucleotide sequence ID" value="NZ_GG770555.1"/>
</dbReference>
<evidence type="ECO:0000313" key="2">
    <source>
        <dbReference type="EMBL" id="EFG79554.1"/>
    </source>
</evidence>
<name>D5P2Y7_9MYCO</name>
<evidence type="ECO:0000256" key="1">
    <source>
        <dbReference type="SAM" id="MobiDB-lite"/>
    </source>
</evidence>
<organism evidence="2 3">
    <name type="scientific">Mycobacterium parascrofulaceum ATCC BAA-614</name>
    <dbReference type="NCBI Taxonomy" id="525368"/>
    <lineage>
        <taxon>Bacteria</taxon>
        <taxon>Bacillati</taxon>
        <taxon>Actinomycetota</taxon>
        <taxon>Actinomycetes</taxon>
        <taxon>Mycobacteriales</taxon>
        <taxon>Mycobacteriaceae</taxon>
        <taxon>Mycobacterium</taxon>
        <taxon>Mycobacterium simiae complex</taxon>
    </lineage>
</organism>
<comment type="caution">
    <text evidence="2">The sequence shown here is derived from an EMBL/GenBank/DDBJ whole genome shotgun (WGS) entry which is preliminary data.</text>
</comment>
<sequence>MSAVTKARSDLGVKTRKLGPNHPDTIEARRTFRAEQTAAYIEKVLAEAPPLNDEQRARLAELFRPTNADTRSGVA</sequence>
<gene>
    <name evidence="2" type="ORF">HMPREF0591_0531</name>
</gene>
<evidence type="ECO:0008006" key="4">
    <source>
        <dbReference type="Google" id="ProtNLM"/>
    </source>
</evidence>
<dbReference type="EMBL" id="ADNV01000067">
    <property type="protein sequence ID" value="EFG79554.1"/>
    <property type="molecule type" value="Genomic_DNA"/>
</dbReference>
<evidence type="ECO:0000313" key="3">
    <source>
        <dbReference type="Proteomes" id="UP000003653"/>
    </source>
</evidence>
<reference evidence="2 3" key="1">
    <citation type="submission" date="2010-04" db="EMBL/GenBank/DDBJ databases">
        <authorList>
            <person name="Muzny D."/>
            <person name="Qin X."/>
            <person name="Deng J."/>
            <person name="Jiang H."/>
            <person name="Liu Y."/>
            <person name="Qu J."/>
            <person name="Song X.-Z."/>
            <person name="Zhang L."/>
            <person name="Thornton R."/>
            <person name="Coyle M."/>
            <person name="Francisco L."/>
            <person name="Jackson L."/>
            <person name="Javaid M."/>
            <person name="Korchina V."/>
            <person name="Kovar C."/>
            <person name="Mata R."/>
            <person name="Mathew T."/>
            <person name="Ngo R."/>
            <person name="Nguyen L."/>
            <person name="Nguyen N."/>
            <person name="Okwuonu G."/>
            <person name="Ongeri F."/>
            <person name="Pham C."/>
            <person name="Simmons D."/>
            <person name="Wilczek-Boney K."/>
            <person name="Hale W."/>
            <person name="Jakkamsetti A."/>
            <person name="Pham P."/>
            <person name="Ruth R."/>
            <person name="San Lucas F."/>
            <person name="Warren J."/>
            <person name="Zhang J."/>
            <person name="Zhao Z."/>
            <person name="Zhou C."/>
            <person name="Zhu D."/>
            <person name="Lee S."/>
            <person name="Bess C."/>
            <person name="Blankenburg K."/>
            <person name="Forbes L."/>
            <person name="Fu Q."/>
            <person name="Gubbala S."/>
            <person name="Hirani K."/>
            <person name="Jayaseelan J.C."/>
            <person name="Lara F."/>
            <person name="Munidasa M."/>
            <person name="Palculict T."/>
            <person name="Patil S."/>
            <person name="Pu L.-L."/>
            <person name="Saada N."/>
            <person name="Tang L."/>
            <person name="Weissenberger G."/>
            <person name="Zhu Y."/>
            <person name="Hemphill L."/>
            <person name="Shang Y."/>
            <person name="Youmans B."/>
            <person name="Ayvaz T."/>
            <person name="Ross M."/>
            <person name="Santibanez J."/>
            <person name="Aqrawi P."/>
            <person name="Gross S."/>
            <person name="Joshi V."/>
            <person name="Fowler G."/>
            <person name="Nazareth L."/>
            <person name="Reid J."/>
            <person name="Worley K."/>
            <person name="Petrosino J."/>
            <person name="Highlander S."/>
            <person name="Gibbs R."/>
        </authorList>
    </citation>
    <scope>NUCLEOTIDE SEQUENCE [LARGE SCALE GENOMIC DNA]</scope>
    <source>
        <strain evidence="2 3">ATCC BAA-614</strain>
    </source>
</reference>
<protein>
    <recommendedName>
        <fullName evidence="4">Tetratricopeptide repeat protein</fullName>
    </recommendedName>
</protein>
<dbReference type="HOGENOM" id="CLU_186834_0_0_11"/>
<dbReference type="Proteomes" id="UP000003653">
    <property type="component" value="Unassembled WGS sequence"/>
</dbReference>
<dbReference type="AlphaFoldDB" id="D5P2Y7"/>
<proteinExistence type="predicted"/>
<feature type="region of interest" description="Disordered" evidence="1">
    <location>
        <begin position="1"/>
        <end position="24"/>
    </location>
</feature>
<keyword evidence="3" id="KW-1185">Reference proteome</keyword>
<accession>D5P2Y7</accession>